<protein>
    <submittedName>
        <fullName evidence="1">Uncharacterized protein</fullName>
    </submittedName>
</protein>
<dbReference type="HOGENOM" id="CLU_1260983_0_0_12"/>
<dbReference type="eggNOG" id="ENOG503298R">
    <property type="taxonomic scope" value="Bacteria"/>
</dbReference>
<dbReference type="InParanoid" id="F5YFA0"/>
<dbReference type="AlphaFoldDB" id="F5YFA0"/>
<reference evidence="2" key="1">
    <citation type="submission" date="2009-12" db="EMBL/GenBank/DDBJ databases">
        <title>Complete sequence of Treponema azotonutricium strain ZAS-9.</title>
        <authorList>
            <person name="Tetu S.G."/>
            <person name="Matson E."/>
            <person name="Ren Q."/>
            <person name="Seshadri R."/>
            <person name="Elbourne L."/>
            <person name="Hassan K.A."/>
            <person name="Durkin A."/>
            <person name="Radune D."/>
            <person name="Mohamoud Y."/>
            <person name="Shay R."/>
            <person name="Jin S."/>
            <person name="Zhang X."/>
            <person name="Lucey K."/>
            <person name="Ballor N.R."/>
            <person name="Ottesen E."/>
            <person name="Rosenthal R."/>
            <person name="Allen A."/>
            <person name="Leadbetter J.R."/>
            <person name="Paulsen I.T."/>
        </authorList>
    </citation>
    <scope>NUCLEOTIDE SEQUENCE [LARGE SCALE GENOMIC DNA]</scope>
    <source>
        <strain evidence="2">ATCC BAA-888 / DSM 13862 / ZAS-9</strain>
    </source>
</reference>
<dbReference type="KEGG" id="taz:TREAZ_1405"/>
<accession>F5YFA0</accession>
<dbReference type="OrthoDB" id="9956694at2"/>
<dbReference type="Proteomes" id="UP000009222">
    <property type="component" value="Chromosome"/>
</dbReference>
<keyword evidence="2" id="KW-1185">Reference proteome</keyword>
<proteinExistence type="predicted"/>
<evidence type="ECO:0000313" key="1">
    <source>
        <dbReference type="EMBL" id="AEF83182.1"/>
    </source>
</evidence>
<evidence type="ECO:0000313" key="2">
    <source>
        <dbReference type="Proteomes" id="UP000009222"/>
    </source>
</evidence>
<gene>
    <name evidence="1" type="ordered locus">TREAZ_1405</name>
</gene>
<dbReference type="EMBL" id="CP001841">
    <property type="protein sequence ID" value="AEF83182.1"/>
    <property type="molecule type" value="Genomic_DNA"/>
</dbReference>
<reference evidence="1 2" key="2">
    <citation type="journal article" date="2011" name="ISME J.">
        <title>RNA-seq reveals cooperative metabolic interactions between two termite-gut spirochete species in co-culture.</title>
        <authorList>
            <person name="Rosenthal A.Z."/>
            <person name="Matson E.G."/>
            <person name="Eldar A."/>
            <person name="Leadbetter J.R."/>
        </authorList>
    </citation>
    <scope>NUCLEOTIDE SEQUENCE [LARGE SCALE GENOMIC DNA]</scope>
    <source>
        <strain evidence="2">ATCC BAA-888 / DSM 13862 / ZAS-9</strain>
    </source>
</reference>
<sequence>MIRDWIPNADKKFLLFSQNFIAQVDEIAPRFNIPAADIADLKGQNDDYFAAWEVYEMANHGPADTTAKNSAKKAFRKNIRDFYNLHIRYNPDLTDADRRNFHATIRSTRHRRIVVGDRRVGFEFTPKGFFMLGLKCWDEETGEKKIIHGMGGVMVFYAISDKPITNNAELNESILITKSNHTFKAAYDQRGKWISATCCWQTKTGERGQVTAIQSALIA</sequence>
<dbReference type="RefSeq" id="WP_015710599.1">
    <property type="nucleotide sequence ID" value="NC_015577.1"/>
</dbReference>
<name>F5YFA0_LEAAZ</name>
<organism evidence="1 2">
    <name type="scientific">Leadbettera azotonutricia (strain ATCC BAA-888 / DSM 13862 / ZAS-9)</name>
    <name type="common">Treponema azotonutricium</name>
    <dbReference type="NCBI Taxonomy" id="545695"/>
    <lineage>
        <taxon>Bacteria</taxon>
        <taxon>Pseudomonadati</taxon>
        <taxon>Spirochaetota</taxon>
        <taxon>Spirochaetia</taxon>
        <taxon>Spirochaetales</taxon>
        <taxon>Breznakiellaceae</taxon>
        <taxon>Leadbettera</taxon>
    </lineage>
</organism>